<dbReference type="PRINTS" id="PR00392">
    <property type="entry name" value="PROFILIN"/>
</dbReference>
<dbReference type="PRINTS" id="PR01640">
    <property type="entry name" value="PROFILINPLNT"/>
</dbReference>
<dbReference type="EMBL" id="JAEHOD010000038">
    <property type="protein sequence ID" value="KAG2440488.1"/>
    <property type="molecule type" value="Genomic_DNA"/>
</dbReference>
<reference evidence="7" key="1">
    <citation type="journal article" date="2020" name="bioRxiv">
        <title>Comparative genomics of Chlamydomonas.</title>
        <authorList>
            <person name="Craig R.J."/>
            <person name="Hasan A.R."/>
            <person name="Ness R.W."/>
            <person name="Keightley P.D."/>
        </authorList>
    </citation>
    <scope>NUCLEOTIDE SEQUENCE</scope>
    <source>
        <strain evidence="7">CCAP 11/173</strain>
    </source>
</reference>
<evidence type="ECO:0000256" key="5">
    <source>
        <dbReference type="ARBA" id="ARBA00023212"/>
    </source>
</evidence>
<gene>
    <name evidence="7" type="ORF">HYH02_010367</name>
</gene>
<dbReference type="SMART" id="SM00392">
    <property type="entry name" value="PROF"/>
    <property type="match status" value="1"/>
</dbReference>
<keyword evidence="4 6" id="KW-0009">Actin-binding</keyword>
<evidence type="ECO:0000256" key="4">
    <source>
        <dbReference type="ARBA" id="ARBA00023203"/>
    </source>
</evidence>
<keyword evidence="5" id="KW-0206">Cytoskeleton</keyword>
<dbReference type="OrthoDB" id="421374at2759"/>
<protein>
    <recommendedName>
        <fullName evidence="6">Profilin</fullName>
    </recommendedName>
</protein>
<dbReference type="SUPFAM" id="SSF55770">
    <property type="entry name" value="Profilin (actin-binding protein)"/>
    <property type="match status" value="1"/>
</dbReference>
<dbReference type="CDD" id="cd00148">
    <property type="entry name" value="PROF"/>
    <property type="match status" value="1"/>
</dbReference>
<dbReference type="PANTHER" id="PTHR11604:SF0">
    <property type="entry name" value="PROFILIN"/>
    <property type="match status" value="1"/>
</dbReference>
<comment type="caution">
    <text evidence="7">The sequence shown here is derived from an EMBL/GenBank/DDBJ whole genome shotgun (WGS) entry which is preliminary data.</text>
</comment>
<sequence length="131" mass="13927">MAWEAYITSNLMCPVDSEGHTLDSAAILGLDGASVWASSSAFTPLSDEEATKFVAAFEDMSIASVLIGGVKYLKTQADGTIFRGRKDKSGFVARKGAQCIVIGFYTDPPVSAQTCNKIVEALADYLADQGY</sequence>
<dbReference type="GO" id="GO:0003785">
    <property type="term" value="F:actin monomer binding"/>
    <property type="evidence" value="ECO:0007669"/>
    <property type="project" value="TreeGrafter"/>
</dbReference>
<comment type="similarity">
    <text evidence="2 6">Belongs to the profilin family.</text>
</comment>
<dbReference type="InterPro" id="IPR005455">
    <property type="entry name" value="PFN_euk"/>
</dbReference>
<evidence type="ECO:0000256" key="3">
    <source>
        <dbReference type="ARBA" id="ARBA00022490"/>
    </source>
</evidence>
<evidence type="ECO:0000313" key="8">
    <source>
        <dbReference type="Proteomes" id="UP000613740"/>
    </source>
</evidence>
<dbReference type="GO" id="GO:0005856">
    <property type="term" value="C:cytoskeleton"/>
    <property type="evidence" value="ECO:0007669"/>
    <property type="project" value="UniProtKB-SubCell"/>
</dbReference>
<proteinExistence type="inferred from homology"/>
<dbReference type="GO" id="GO:0005938">
    <property type="term" value="C:cell cortex"/>
    <property type="evidence" value="ECO:0007669"/>
    <property type="project" value="TreeGrafter"/>
</dbReference>
<dbReference type="AlphaFoldDB" id="A0A835W7Q6"/>
<dbReference type="InterPro" id="IPR048278">
    <property type="entry name" value="PFN"/>
</dbReference>
<comment type="subcellular location">
    <subcellularLocation>
        <location evidence="1">Cytoplasm</location>
        <location evidence="1">Cytoskeleton</location>
    </subcellularLocation>
</comment>
<dbReference type="Pfam" id="PF00235">
    <property type="entry name" value="Profilin"/>
    <property type="match status" value="1"/>
</dbReference>
<evidence type="ECO:0000256" key="1">
    <source>
        <dbReference type="ARBA" id="ARBA00004245"/>
    </source>
</evidence>
<evidence type="ECO:0000256" key="6">
    <source>
        <dbReference type="RuleBase" id="RU003909"/>
    </source>
</evidence>
<dbReference type="PANTHER" id="PTHR11604">
    <property type="entry name" value="PROFILIN"/>
    <property type="match status" value="1"/>
</dbReference>
<dbReference type="Proteomes" id="UP000613740">
    <property type="component" value="Unassembled WGS sequence"/>
</dbReference>
<keyword evidence="8" id="KW-1185">Reference proteome</keyword>
<organism evidence="7 8">
    <name type="scientific">Chlamydomonas schloesseri</name>
    <dbReference type="NCBI Taxonomy" id="2026947"/>
    <lineage>
        <taxon>Eukaryota</taxon>
        <taxon>Viridiplantae</taxon>
        <taxon>Chlorophyta</taxon>
        <taxon>core chlorophytes</taxon>
        <taxon>Chlorophyceae</taxon>
        <taxon>CS clade</taxon>
        <taxon>Chlamydomonadales</taxon>
        <taxon>Chlamydomonadaceae</taxon>
        <taxon>Chlamydomonas</taxon>
    </lineage>
</organism>
<keyword evidence="3" id="KW-0963">Cytoplasm</keyword>
<evidence type="ECO:0000256" key="2">
    <source>
        <dbReference type="ARBA" id="ARBA00010058"/>
    </source>
</evidence>
<dbReference type="Gene3D" id="3.30.450.30">
    <property type="entry name" value="Dynein light chain 2a, cytoplasmic"/>
    <property type="match status" value="1"/>
</dbReference>
<name>A0A835W7Q6_9CHLO</name>
<dbReference type="InterPro" id="IPR036140">
    <property type="entry name" value="PFN_sf"/>
</dbReference>
<accession>A0A835W7Q6</accession>
<evidence type="ECO:0000313" key="7">
    <source>
        <dbReference type="EMBL" id="KAG2440488.1"/>
    </source>
</evidence>